<gene>
    <name evidence="8" type="ORF">LIER_04051</name>
</gene>
<comment type="caution">
    <text evidence="8">The sequence shown here is derived from an EMBL/GenBank/DDBJ whole genome shotgun (WGS) entry which is preliminary data.</text>
</comment>
<keyword evidence="5 7" id="KW-1133">Transmembrane helix</keyword>
<comment type="subcellular location">
    <subcellularLocation>
        <location evidence="2 7">Membrane</location>
        <topology evidence="2 7">Multi-pass membrane protein</topology>
    </subcellularLocation>
</comment>
<evidence type="ECO:0000256" key="7">
    <source>
        <dbReference type="RuleBase" id="RU363107"/>
    </source>
</evidence>
<comment type="function">
    <text evidence="1 7">May be involved in both secretory and endocytic intracellular trafficking in the endosomal/prevacuolar compartments.</text>
</comment>
<dbReference type="GO" id="GO:0005783">
    <property type="term" value="C:endoplasmic reticulum"/>
    <property type="evidence" value="ECO:0007669"/>
    <property type="project" value="UniProtKB-ARBA"/>
</dbReference>
<dbReference type="GO" id="GO:0016020">
    <property type="term" value="C:membrane"/>
    <property type="evidence" value="ECO:0007669"/>
    <property type="project" value="UniProtKB-SubCell"/>
</dbReference>
<sequence length="86" mass="8982">MMVFVDVFVFSRDDNVVAFGSVVNDRVVMVVGLVFTGLGSLVSVALVIGVVFVGLHAGFRGVEDLFLDENEAAEGGLVSVVGGSYL</sequence>
<keyword evidence="6 7" id="KW-0472">Membrane</keyword>
<organism evidence="8 9">
    <name type="scientific">Lithospermum erythrorhizon</name>
    <name type="common">Purple gromwell</name>
    <name type="synonym">Lithospermum officinale var. erythrorhizon</name>
    <dbReference type="NCBI Taxonomy" id="34254"/>
    <lineage>
        <taxon>Eukaryota</taxon>
        <taxon>Viridiplantae</taxon>
        <taxon>Streptophyta</taxon>
        <taxon>Embryophyta</taxon>
        <taxon>Tracheophyta</taxon>
        <taxon>Spermatophyta</taxon>
        <taxon>Magnoliopsida</taxon>
        <taxon>eudicotyledons</taxon>
        <taxon>Gunneridae</taxon>
        <taxon>Pentapetalae</taxon>
        <taxon>asterids</taxon>
        <taxon>lamiids</taxon>
        <taxon>Boraginales</taxon>
        <taxon>Boraginaceae</taxon>
        <taxon>Boraginoideae</taxon>
        <taxon>Lithospermeae</taxon>
        <taxon>Lithospermum</taxon>
    </lineage>
</organism>
<reference evidence="8 9" key="1">
    <citation type="submission" date="2024-01" db="EMBL/GenBank/DDBJ databases">
        <title>The complete chloroplast genome sequence of Lithospermum erythrorhizon: insights into the phylogenetic relationship among Boraginaceae species and the maternal lineages of purple gromwells.</title>
        <authorList>
            <person name="Okada T."/>
            <person name="Watanabe K."/>
        </authorList>
    </citation>
    <scope>NUCLEOTIDE SEQUENCE [LARGE SCALE GENOMIC DNA]</scope>
</reference>
<comment type="similarity">
    <text evidence="3 7">Belongs to the PRA1 family.</text>
</comment>
<evidence type="ECO:0000256" key="4">
    <source>
        <dbReference type="ARBA" id="ARBA00022692"/>
    </source>
</evidence>
<feature type="transmembrane region" description="Helical" evidence="7">
    <location>
        <begin position="27"/>
        <end position="55"/>
    </location>
</feature>
<name>A0AAV3NVB2_LITER</name>
<evidence type="ECO:0000256" key="6">
    <source>
        <dbReference type="ARBA" id="ARBA00023136"/>
    </source>
</evidence>
<dbReference type="Proteomes" id="UP001454036">
    <property type="component" value="Unassembled WGS sequence"/>
</dbReference>
<comment type="caution">
    <text evidence="7">Lacks conserved residue(s) required for the propagation of feature annotation.</text>
</comment>
<dbReference type="Pfam" id="PF03208">
    <property type="entry name" value="PRA1"/>
    <property type="match status" value="1"/>
</dbReference>
<keyword evidence="7" id="KW-0813">Transport</keyword>
<evidence type="ECO:0000313" key="9">
    <source>
        <dbReference type="Proteomes" id="UP001454036"/>
    </source>
</evidence>
<proteinExistence type="inferred from homology"/>
<evidence type="ECO:0000256" key="1">
    <source>
        <dbReference type="ARBA" id="ARBA00002501"/>
    </source>
</evidence>
<evidence type="ECO:0000256" key="5">
    <source>
        <dbReference type="ARBA" id="ARBA00022989"/>
    </source>
</evidence>
<keyword evidence="9" id="KW-1185">Reference proteome</keyword>
<dbReference type="AlphaFoldDB" id="A0AAV3NVB2"/>
<dbReference type="GO" id="GO:0016192">
    <property type="term" value="P:vesicle-mediated transport"/>
    <property type="evidence" value="ECO:0007669"/>
    <property type="project" value="UniProtKB-ARBA"/>
</dbReference>
<protein>
    <recommendedName>
        <fullName evidence="7">PRA1 family protein</fullName>
    </recommendedName>
</protein>
<accession>A0AAV3NVB2</accession>
<evidence type="ECO:0000256" key="2">
    <source>
        <dbReference type="ARBA" id="ARBA00004141"/>
    </source>
</evidence>
<keyword evidence="4 7" id="KW-0812">Transmembrane</keyword>
<dbReference type="InterPro" id="IPR004895">
    <property type="entry name" value="Prenylated_rab_accept_PRA1"/>
</dbReference>
<evidence type="ECO:0000256" key="3">
    <source>
        <dbReference type="ARBA" id="ARBA00006483"/>
    </source>
</evidence>
<dbReference type="EMBL" id="BAABME010000508">
    <property type="protein sequence ID" value="GAA0143350.1"/>
    <property type="molecule type" value="Genomic_DNA"/>
</dbReference>
<evidence type="ECO:0000313" key="8">
    <source>
        <dbReference type="EMBL" id="GAA0143350.1"/>
    </source>
</evidence>